<dbReference type="SUPFAM" id="SSF51735">
    <property type="entry name" value="NAD(P)-binding Rossmann-fold domains"/>
    <property type="match status" value="1"/>
</dbReference>
<dbReference type="RefSeq" id="WP_011593775.1">
    <property type="nucleotide sequence ID" value="NC_008268.1"/>
</dbReference>
<dbReference type="EMBL" id="CP000431">
    <property type="protein sequence ID" value="ABG92349.1"/>
    <property type="molecule type" value="Genomic_DNA"/>
</dbReference>
<dbReference type="eggNOG" id="COG1028">
    <property type="taxonomic scope" value="Bacteria"/>
</dbReference>
<dbReference type="OrthoDB" id="9803333at2"/>
<organism evidence="1 2">
    <name type="scientific">Rhodococcus jostii (strain RHA1)</name>
    <dbReference type="NCBI Taxonomy" id="101510"/>
    <lineage>
        <taxon>Bacteria</taxon>
        <taxon>Bacillati</taxon>
        <taxon>Actinomycetota</taxon>
        <taxon>Actinomycetes</taxon>
        <taxon>Mycobacteriales</taxon>
        <taxon>Nocardiaceae</taxon>
        <taxon>Rhodococcus</taxon>
    </lineage>
</organism>
<proteinExistence type="predicted"/>
<dbReference type="InterPro" id="IPR036291">
    <property type="entry name" value="NAD(P)-bd_dom_sf"/>
</dbReference>
<evidence type="ECO:0000313" key="2">
    <source>
        <dbReference type="Proteomes" id="UP000008710"/>
    </source>
</evidence>
<dbReference type="Proteomes" id="UP000008710">
    <property type="component" value="Chromosome"/>
</dbReference>
<dbReference type="Pfam" id="PF13561">
    <property type="entry name" value="adh_short_C2"/>
    <property type="match status" value="1"/>
</dbReference>
<dbReference type="InterPro" id="IPR002347">
    <property type="entry name" value="SDR_fam"/>
</dbReference>
<dbReference type="Gene3D" id="3.40.50.720">
    <property type="entry name" value="NAD(P)-binding Rossmann-like Domain"/>
    <property type="match status" value="1"/>
</dbReference>
<evidence type="ECO:0000313" key="1">
    <source>
        <dbReference type="EMBL" id="ABG92349.1"/>
    </source>
</evidence>
<sequence>MLTPALAVDIGERGITVNAVAPAALDTDMNARWLRGDDHARATAASTTALRQLATPDDIACGRMFPARTTDFSLFRQVEEPTARRARPRAQRNDTRCGAGCRSRRLLRRQPDGCHAANPKLEPSTSYRTGSKCC</sequence>
<protein>
    <submittedName>
        <fullName evidence="1">Possible dehydrogenase</fullName>
    </submittedName>
</protein>
<gene>
    <name evidence="1" type="ordered locus">RHA1_ro00513</name>
</gene>
<dbReference type="AlphaFoldDB" id="Q0SJD7"/>
<accession>Q0SJD7</accession>
<dbReference type="KEGG" id="rha:RHA1_ro00513"/>
<reference evidence="2" key="1">
    <citation type="journal article" date="2006" name="Proc. Natl. Acad. Sci. U.S.A.">
        <title>The complete genome of Rhodococcus sp. RHA1 provides insights into a catabolic powerhouse.</title>
        <authorList>
            <person name="McLeod M.P."/>
            <person name="Warren R.L."/>
            <person name="Hsiao W.W.L."/>
            <person name="Araki N."/>
            <person name="Myhre M."/>
            <person name="Fernandes C."/>
            <person name="Miyazawa D."/>
            <person name="Wong W."/>
            <person name="Lillquist A.L."/>
            <person name="Wang D."/>
            <person name="Dosanjh M."/>
            <person name="Hara H."/>
            <person name="Petrescu A."/>
            <person name="Morin R.D."/>
            <person name="Yang G."/>
            <person name="Stott J.M."/>
            <person name="Schein J.E."/>
            <person name="Shin H."/>
            <person name="Smailus D."/>
            <person name="Siddiqui A.S."/>
            <person name="Marra M.A."/>
            <person name="Jones S.J.M."/>
            <person name="Holt R."/>
            <person name="Brinkman F.S.L."/>
            <person name="Miyauchi K."/>
            <person name="Fukuda M."/>
            <person name="Davies J.E."/>
            <person name="Mohn W.W."/>
            <person name="Eltis L.D."/>
        </authorList>
    </citation>
    <scope>NUCLEOTIDE SEQUENCE [LARGE SCALE GENOMIC DNA]</scope>
    <source>
        <strain evidence="2">RHA1</strain>
    </source>
</reference>
<dbReference type="HOGENOM" id="CLU_1894576_0_0_11"/>
<name>Q0SJD7_RHOJR</name>